<dbReference type="CDD" id="cd00093">
    <property type="entry name" value="HTH_XRE"/>
    <property type="match status" value="1"/>
</dbReference>
<protein>
    <submittedName>
        <fullName evidence="3">Helix-turn-helix transcriptional regulator</fullName>
    </submittedName>
</protein>
<dbReference type="PANTHER" id="PTHR46558">
    <property type="entry name" value="TRACRIPTIONAL REGULATORY PROTEIN-RELATED-RELATED"/>
    <property type="match status" value="1"/>
</dbReference>
<gene>
    <name evidence="3" type="ORF">QOZ84_07015</name>
</gene>
<sequence length="142" mass="16541">MHKLYDYSHLPEDTFGQRLKKLRLSMGLSQYELGNKVGMKHSMIGSYEREEFYPNLDSINKLGFELNLNILCSEGYSKFLFKSSTFKDSLFKWRLENNLTKRDAAKLIGISEKGYSLWEDGVLMSIVTYSRVESNLIKYSLI</sequence>
<accession>A0ABT7E8N7</accession>
<dbReference type="Gene3D" id="1.10.260.40">
    <property type="entry name" value="lambda repressor-like DNA-binding domains"/>
    <property type="match status" value="1"/>
</dbReference>
<dbReference type="SMART" id="SM00530">
    <property type="entry name" value="HTH_XRE"/>
    <property type="match status" value="2"/>
</dbReference>
<dbReference type="EMBL" id="JASKYM010000002">
    <property type="protein sequence ID" value="MDK2563294.1"/>
    <property type="molecule type" value="Genomic_DNA"/>
</dbReference>
<evidence type="ECO:0000259" key="2">
    <source>
        <dbReference type="PROSITE" id="PS50943"/>
    </source>
</evidence>
<keyword evidence="1" id="KW-0238">DNA-binding</keyword>
<organism evidence="3 4">
    <name type="scientific">Romboutsia sedimentorum</name>
    <dbReference type="NCBI Taxonomy" id="1368474"/>
    <lineage>
        <taxon>Bacteria</taxon>
        <taxon>Bacillati</taxon>
        <taxon>Bacillota</taxon>
        <taxon>Clostridia</taxon>
        <taxon>Peptostreptococcales</taxon>
        <taxon>Peptostreptococcaceae</taxon>
        <taxon>Romboutsia</taxon>
    </lineage>
</organism>
<name>A0ABT7E8N7_9FIRM</name>
<evidence type="ECO:0000256" key="1">
    <source>
        <dbReference type="ARBA" id="ARBA00023125"/>
    </source>
</evidence>
<evidence type="ECO:0000313" key="4">
    <source>
        <dbReference type="Proteomes" id="UP001301012"/>
    </source>
</evidence>
<keyword evidence="4" id="KW-1185">Reference proteome</keyword>
<proteinExistence type="predicted"/>
<reference evidence="3 4" key="1">
    <citation type="submission" date="2023-05" db="EMBL/GenBank/DDBJ databases">
        <title>Rombocin, a short stable natural nisin variant, displays selective antimicrobial activity against Listeria monocytogenes and employs dual mode of action to kill target bacterial strains.</title>
        <authorList>
            <person name="Wambui J."/>
            <person name="Stephan R."/>
            <person name="Kuipers O.P."/>
        </authorList>
    </citation>
    <scope>NUCLEOTIDE SEQUENCE [LARGE SCALE GENOMIC DNA]</scope>
    <source>
        <strain evidence="3 4">RC002</strain>
    </source>
</reference>
<dbReference type="PROSITE" id="PS50943">
    <property type="entry name" value="HTH_CROC1"/>
    <property type="match status" value="1"/>
</dbReference>
<dbReference type="Pfam" id="PF01381">
    <property type="entry name" value="HTH_3"/>
    <property type="match status" value="1"/>
</dbReference>
<feature type="domain" description="HTH cro/C1-type" evidence="2">
    <location>
        <begin position="19"/>
        <end position="62"/>
    </location>
</feature>
<dbReference type="InterPro" id="IPR010982">
    <property type="entry name" value="Lambda_DNA-bd_dom_sf"/>
</dbReference>
<dbReference type="PANTHER" id="PTHR46558:SF11">
    <property type="entry name" value="HTH-TYPE TRANSCRIPTIONAL REGULATOR XRE"/>
    <property type="match status" value="1"/>
</dbReference>
<evidence type="ECO:0000313" key="3">
    <source>
        <dbReference type="EMBL" id="MDK2563294.1"/>
    </source>
</evidence>
<dbReference type="RefSeq" id="WP_284132480.1">
    <property type="nucleotide sequence ID" value="NZ_JASKYM010000002.1"/>
</dbReference>
<dbReference type="SUPFAM" id="SSF47413">
    <property type="entry name" value="lambda repressor-like DNA-binding domains"/>
    <property type="match status" value="2"/>
</dbReference>
<dbReference type="Proteomes" id="UP001301012">
    <property type="component" value="Unassembled WGS sequence"/>
</dbReference>
<comment type="caution">
    <text evidence="3">The sequence shown here is derived from an EMBL/GenBank/DDBJ whole genome shotgun (WGS) entry which is preliminary data.</text>
</comment>
<dbReference type="InterPro" id="IPR001387">
    <property type="entry name" value="Cro/C1-type_HTH"/>
</dbReference>